<evidence type="ECO:0000256" key="2">
    <source>
        <dbReference type="ARBA" id="ARBA00012261"/>
    </source>
</evidence>
<dbReference type="InterPro" id="IPR001555">
    <property type="entry name" value="GART_AS"/>
</dbReference>
<dbReference type="PROSITE" id="PS00373">
    <property type="entry name" value="GART"/>
    <property type="match status" value="1"/>
</dbReference>
<dbReference type="Pfam" id="PF02911">
    <property type="entry name" value="Formyl_trans_C"/>
    <property type="match status" value="1"/>
</dbReference>
<dbReference type="PANTHER" id="PTHR11138">
    <property type="entry name" value="METHIONYL-TRNA FORMYLTRANSFERASE"/>
    <property type="match status" value="1"/>
</dbReference>
<accession>A0A1F5EKE2</accession>
<dbReference type="EC" id="2.1.2.9" evidence="2 5"/>
<evidence type="ECO:0000259" key="7">
    <source>
        <dbReference type="Pfam" id="PF02911"/>
    </source>
</evidence>
<comment type="function">
    <text evidence="5">Attaches a formyl group to the free amino group of methionyl-tRNA(fMet). The formyl group appears to play a dual role in the initiator identity of N-formylmethionyl-tRNA by promoting its recognition by IF2 and preventing the misappropriation of this tRNA by the elongation apparatus.</text>
</comment>
<dbReference type="InterPro" id="IPR005793">
    <property type="entry name" value="Formyl_trans_C"/>
</dbReference>
<dbReference type="NCBIfam" id="TIGR00460">
    <property type="entry name" value="fmt"/>
    <property type="match status" value="1"/>
</dbReference>
<feature type="domain" description="Formyl transferase C-terminal" evidence="7">
    <location>
        <begin position="196"/>
        <end position="245"/>
    </location>
</feature>
<evidence type="ECO:0000259" key="6">
    <source>
        <dbReference type="Pfam" id="PF00551"/>
    </source>
</evidence>
<dbReference type="CDD" id="cd08704">
    <property type="entry name" value="Met_tRNA_FMT_C"/>
    <property type="match status" value="1"/>
</dbReference>
<dbReference type="InterPro" id="IPR011034">
    <property type="entry name" value="Formyl_transferase-like_C_sf"/>
</dbReference>
<dbReference type="CDD" id="cd08646">
    <property type="entry name" value="FMT_core_Met-tRNA-FMT_N"/>
    <property type="match status" value="1"/>
</dbReference>
<gene>
    <name evidence="5" type="primary">fmt</name>
    <name evidence="8" type="ORF">A3F08_00460</name>
</gene>
<dbReference type="EMBL" id="MEZV01000005">
    <property type="protein sequence ID" value="OGD67878.1"/>
    <property type="molecule type" value="Genomic_DNA"/>
</dbReference>
<dbReference type="InterPro" id="IPR005794">
    <property type="entry name" value="Fmt"/>
</dbReference>
<dbReference type="Pfam" id="PF00551">
    <property type="entry name" value="Formyl_trans_N"/>
    <property type="match status" value="1"/>
</dbReference>
<feature type="domain" description="Formyl transferase N-terminal" evidence="6">
    <location>
        <begin position="5"/>
        <end position="170"/>
    </location>
</feature>
<sequence>MGTPEFAAIILKRLINSPFKPYLVITEPDKPSGRGKTLTPPAVKILAKQENIETWQPKYISQIANRLSELMPDLFIVAAYGQIIPKDILNAAQFGGINVHPSLLPKYRGSTPIQSAILNGDKITGITIMKMDEKMDHGPILTQREVEVPNDFSFPDLNTGLAKKGASQLIGTIPLYLSKSVRGRSQNNENATYTKKIIKRDGLINWREKSKIIDRKIRAYYPWPGAHTIINGKKIKICQSHLENDKLIIDRVQLEGKKEMTFDEFKRGWRGNLDFLDKIS</sequence>
<dbReference type="GO" id="GO:0004479">
    <property type="term" value="F:methionyl-tRNA formyltransferase activity"/>
    <property type="evidence" value="ECO:0007669"/>
    <property type="project" value="UniProtKB-UniRule"/>
</dbReference>
<dbReference type="PANTHER" id="PTHR11138:SF5">
    <property type="entry name" value="METHIONYL-TRNA FORMYLTRANSFERASE, MITOCHONDRIAL"/>
    <property type="match status" value="1"/>
</dbReference>
<comment type="similarity">
    <text evidence="1 5">Belongs to the Fmt family.</text>
</comment>
<evidence type="ECO:0000256" key="4">
    <source>
        <dbReference type="ARBA" id="ARBA00022917"/>
    </source>
</evidence>
<evidence type="ECO:0000256" key="1">
    <source>
        <dbReference type="ARBA" id="ARBA00010699"/>
    </source>
</evidence>
<keyword evidence="3 5" id="KW-0808">Transferase</keyword>
<protein>
    <recommendedName>
        <fullName evidence="2 5">Methionyl-tRNA formyltransferase</fullName>
        <ecNumber evidence="2 5">2.1.2.9</ecNumber>
    </recommendedName>
</protein>
<dbReference type="InterPro" id="IPR044135">
    <property type="entry name" value="Met-tRNA-FMT_C"/>
</dbReference>
<dbReference type="SUPFAM" id="SSF53328">
    <property type="entry name" value="Formyltransferase"/>
    <property type="match status" value="1"/>
</dbReference>
<comment type="caution">
    <text evidence="8">The sequence shown here is derived from an EMBL/GenBank/DDBJ whole genome shotgun (WGS) entry which is preliminary data.</text>
</comment>
<evidence type="ECO:0000313" key="9">
    <source>
        <dbReference type="Proteomes" id="UP000176451"/>
    </source>
</evidence>
<comment type="catalytic activity">
    <reaction evidence="5">
        <text>L-methionyl-tRNA(fMet) + (6R)-10-formyltetrahydrofolate = N-formyl-L-methionyl-tRNA(fMet) + (6S)-5,6,7,8-tetrahydrofolate + H(+)</text>
        <dbReference type="Rhea" id="RHEA:24380"/>
        <dbReference type="Rhea" id="RHEA-COMP:9952"/>
        <dbReference type="Rhea" id="RHEA-COMP:9953"/>
        <dbReference type="ChEBI" id="CHEBI:15378"/>
        <dbReference type="ChEBI" id="CHEBI:57453"/>
        <dbReference type="ChEBI" id="CHEBI:78530"/>
        <dbReference type="ChEBI" id="CHEBI:78844"/>
        <dbReference type="ChEBI" id="CHEBI:195366"/>
        <dbReference type="EC" id="2.1.2.9"/>
    </reaction>
</comment>
<dbReference type="InterPro" id="IPR036477">
    <property type="entry name" value="Formyl_transf_N_sf"/>
</dbReference>
<dbReference type="InterPro" id="IPR041711">
    <property type="entry name" value="Met-tRNA-FMT_N"/>
</dbReference>
<evidence type="ECO:0000256" key="5">
    <source>
        <dbReference type="HAMAP-Rule" id="MF_00182"/>
    </source>
</evidence>
<evidence type="ECO:0000313" key="8">
    <source>
        <dbReference type="EMBL" id="OGD67878.1"/>
    </source>
</evidence>
<dbReference type="Proteomes" id="UP000176451">
    <property type="component" value="Unassembled WGS sequence"/>
</dbReference>
<dbReference type="InterPro" id="IPR002376">
    <property type="entry name" value="Formyl_transf_N"/>
</dbReference>
<proteinExistence type="inferred from homology"/>
<dbReference type="AlphaFoldDB" id="A0A1F5EKE2"/>
<name>A0A1F5EKE2_9BACT</name>
<evidence type="ECO:0000256" key="3">
    <source>
        <dbReference type="ARBA" id="ARBA00022679"/>
    </source>
</evidence>
<feature type="binding site" evidence="5">
    <location>
        <begin position="102"/>
        <end position="105"/>
    </location>
    <ligand>
        <name>(6S)-5,6,7,8-tetrahydrofolate</name>
        <dbReference type="ChEBI" id="CHEBI:57453"/>
    </ligand>
</feature>
<keyword evidence="4 5" id="KW-0648">Protein biosynthesis</keyword>
<dbReference type="HAMAP" id="MF_00182">
    <property type="entry name" value="Formyl_trans"/>
    <property type="match status" value="1"/>
</dbReference>
<dbReference type="Gene3D" id="3.40.50.12230">
    <property type="match status" value="1"/>
</dbReference>
<organism evidence="8 9">
    <name type="scientific">Candidatus Berkelbacteria bacterium RIFCSPHIGHO2_12_FULL_36_9</name>
    <dbReference type="NCBI Taxonomy" id="1797469"/>
    <lineage>
        <taxon>Bacteria</taxon>
        <taxon>Candidatus Berkelbacteria</taxon>
    </lineage>
</organism>
<dbReference type="STRING" id="1797469.A3F08_00460"/>
<dbReference type="SUPFAM" id="SSF50486">
    <property type="entry name" value="FMT C-terminal domain-like"/>
    <property type="match status" value="1"/>
</dbReference>
<reference evidence="8 9" key="1">
    <citation type="journal article" date="2016" name="Nat. Commun.">
        <title>Thousands of microbial genomes shed light on interconnected biogeochemical processes in an aquifer system.</title>
        <authorList>
            <person name="Anantharaman K."/>
            <person name="Brown C.T."/>
            <person name="Hug L.A."/>
            <person name="Sharon I."/>
            <person name="Castelle C.J."/>
            <person name="Probst A.J."/>
            <person name="Thomas B.C."/>
            <person name="Singh A."/>
            <person name="Wilkins M.J."/>
            <person name="Karaoz U."/>
            <person name="Brodie E.L."/>
            <person name="Williams K.H."/>
            <person name="Hubbard S.S."/>
            <person name="Banfield J.F."/>
        </authorList>
    </citation>
    <scope>NUCLEOTIDE SEQUENCE [LARGE SCALE GENOMIC DNA]</scope>
</reference>